<feature type="region of interest" description="Disordered" evidence="1">
    <location>
        <begin position="182"/>
        <end position="201"/>
    </location>
</feature>
<dbReference type="AlphaFoldDB" id="A0A8E2DJT3"/>
<evidence type="ECO:0000313" key="3">
    <source>
        <dbReference type="Proteomes" id="UP000250043"/>
    </source>
</evidence>
<organism evidence="2 3">
    <name type="scientific">Obba rivulosa</name>
    <dbReference type="NCBI Taxonomy" id="1052685"/>
    <lineage>
        <taxon>Eukaryota</taxon>
        <taxon>Fungi</taxon>
        <taxon>Dikarya</taxon>
        <taxon>Basidiomycota</taxon>
        <taxon>Agaricomycotina</taxon>
        <taxon>Agaricomycetes</taxon>
        <taxon>Polyporales</taxon>
        <taxon>Gelatoporiaceae</taxon>
        <taxon>Obba</taxon>
    </lineage>
</organism>
<dbReference type="Proteomes" id="UP000250043">
    <property type="component" value="Unassembled WGS sequence"/>
</dbReference>
<feature type="compositionally biased region" description="Basic residues" evidence="1">
    <location>
        <begin position="250"/>
        <end position="273"/>
    </location>
</feature>
<sequence>MCASDTLYASGPARKSDAPHAVCDCPGACAATATAHPRAAAAARSYVADITYVLRTPPGLTRTSAALRARSAAASSTVHRSSPSPPARLASPRIVLASPVSPTVHAHPLPLARISHLVRSLEWLPPSPVRPPSCPYIPRMPVTHVACRLCAIPPRPRVPDLPRLSPPSMRISCPSCTSSIPCRHTRTSPPRATCTRRAEHEGVDAGAGMAGARAPGRERQAQYAECGHEQGRDTRRRGASACTAPDWRPRTRRPGPRHPRARRPRVRRRRSRFRTGSNRVQNLPTPSGPWTEPGGLLAGPGPGSWTEPMVRSNDSGPEPNFGHTRLLHLSSTSGHKLQRALVSEFNFACIFR</sequence>
<proteinExistence type="predicted"/>
<protein>
    <submittedName>
        <fullName evidence="2">Uncharacterized protein</fullName>
    </submittedName>
</protein>
<keyword evidence="3" id="KW-1185">Reference proteome</keyword>
<accession>A0A8E2DJT3</accession>
<feature type="compositionally biased region" description="Polar residues" evidence="1">
    <location>
        <begin position="275"/>
        <end position="285"/>
    </location>
</feature>
<name>A0A8E2DJT3_9APHY</name>
<feature type="region of interest" description="Disordered" evidence="1">
    <location>
        <begin position="226"/>
        <end position="324"/>
    </location>
</feature>
<reference evidence="2 3" key="1">
    <citation type="submission" date="2016-07" db="EMBL/GenBank/DDBJ databases">
        <title>Draft genome of the white-rot fungus Obba rivulosa 3A-2.</title>
        <authorList>
            <consortium name="DOE Joint Genome Institute"/>
            <person name="Miettinen O."/>
            <person name="Riley R."/>
            <person name="Acob R."/>
            <person name="Barry K."/>
            <person name="Cullen D."/>
            <person name="De Vries R."/>
            <person name="Hainaut M."/>
            <person name="Hatakka A."/>
            <person name="Henrissat B."/>
            <person name="Hilden K."/>
            <person name="Kuo R."/>
            <person name="Labutti K."/>
            <person name="Lipzen A."/>
            <person name="Makela M.R."/>
            <person name="Sandor L."/>
            <person name="Spatafora J.W."/>
            <person name="Grigoriev I.V."/>
            <person name="Hibbett D.S."/>
        </authorList>
    </citation>
    <scope>NUCLEOTIDE SEQUENCE [LARGE SCALE GENOMIC DNA]</scope>
    <source>
        <strain evidence="2 3">3A-2</strain>
    </source>
</reference>
<evidence type="ECO:0000256" key="1">
    <source>
        <dbReference type="SAM" id="MobiDB-lite"/>
    </source>
</evidence>
<evidence type="ECO:0000313" key="2">
    <source>
        <dbReference type="EMBL" id="OCH90730.1"/>
    </source>
</evidence>
<dbReference type="EMBL" id="KV722399">
    <property type="protein sequence ID" value="OCH90730.1"/>
    <property type="molecule type" value="Genomic_DNA"/>
</dbReference>
<gene>
    <name evidence="2" type="ORF">OBBRIDRAFT_834822</name>
</gene>